<feature type="region of interest" description="Disordered" evidence="1">
    <location>
        <begin position="59"/>
        <end position="90"/>
    </location>
</feature>
<dbReference type="Proteomes" id="UP000799423">
    <property type="component" value="Unassembled WGS sequence"/>
</dbReference>
<accession>A0A6A7B8D8</accession>
<proteinExistence type="predicted"/>
<evidence type="ECO:0000313" key="2">
    <source>
        <dbReference type="EMBL" id="KAF2850645.1"/>
    </source>
</evidence>
<dbReference type="AlphaFoldDB" id="A0A6A7B8D8"/>
<organism evidence="2 3">
    <name type="scientific">Plenodomus tracheiphilus IPT5</name>
    <dbReference type="NCBI Taxonomy" id="1408161"/>
    <lineage>
        <taxon>Eukaryota</taxon>
        <taxon>Fungi</taxon>
        <taxon>Dikarya</taxon>
        <taxon>Ascomycota</taxon>
        <taxon>Pezizomycotina</taxon>
        <taxon>Dothideomycetes</taxon>
        <taxon>Pleosporomycetidae</taxon>
        <taxon>Pleosporales</taxon>
        <taxon>Pleosporineae</taxon>
        <taxon>Leptosphaeriaceae</taxon>
        <taxon>Plenodomus</taxon>
    </lineage>
</organism>
<protein>
    <submittedName>
        <fullName evidence="2">Uncharacterized protein</fullName>
    </submittedName>
</protein>
<keyword evidence="3" id="KW-1185">Reference proteome</keyword>
<feature type="compositionally biased region" description="Basic and acidic residues" evidence="1">
    <location>
        <begin position="215"/>
        <end position="229"/>
    </location>
</feature>
<feature type="region of interest" description="Disordered" evidence="1">
    <location>
        <begin position="1"/>
        <end position="40"/>
    </location>
</feature>
<evidence type="ECO:0000313" key="3">
    <source>
        <dbReference type="Proteomes" id="UP000799423"/>
    </source>
</evidence>
<reference evidence="2" key="1">
    <citation type="submission" date="2020-01" db="EMBL/GenBank/DDBJ databases">
        <authorList>
            <consortium name="DOE Joint Genome Institute"/>
            <person name="Haridas S."/>
            <person name="Albert R."/>
            <person name="Binder M."/>
            <person name="Bloem J."/>
            <person name="Labutti K."/>
            <person name="Salamov A."/>
            <person name="Andreopoulos B."/>
            <person name="Baker S.E."/>
            <person name="Barry K."/>
            <person name="Bills G."/>
            <person name="Bluhm B.H."/>
            <person name="Cannon C."/>
            <person name="Castanera R."/>
            <person name="Culley D.E."/>
            <person name="Daum C."/>
            <person name="Ezra D."/>
            <person name="Gonzalez J.B."/>
            <person name="Henrissat B."/>
            <person name="Kuo A."/>
            <person name="Liang C."/>
            <person name="Lipzen A."/>
            <person name="Lutzoni F."/>
            <person name="Magnuson J."/>
            <person name="Mondo S."/>
            <person name="Nolan M."/>
            <person name="Ohm R."/>
            <person name="Pangilinan J."/>
            <person name="Park H.-J."/>
            <person name="Ramirez L."/>
            <person name="Alfaro M."/>
            <person name="Sun H."/>
            <person name="Tritt A."/>
            <person name="Yoshinaga Y."/>
            <person name="Zwiers L.-H."/>
            <person name="Turgeon B.G."/>
            <person name="Goodwin S.B."/>
            <person name="Spatafora J.W."/>
            <person name="Crous P.W."/>
            <person name="Grigoriev I.V."/>
        </authorList>
    </citation>
    <scope>NUCLEOTIDE SEQUENCE</scope>
    <source>
        <strain evidence="2">IPT5</strain>
    </source>
</reference>
<name>A0A6A7B8D8_9PLEO</name>
<feature type="region of interest" description="Disordered" evidence="1">
    <location>
        <begin position="207"/>
        <end position="229"/>
    </location>
</feature>
<sequence length="229" mass="24917">MYGTRALGPGGGGAHLGFHPRKPLAPTPTPRRGPWMDPGNGRFDGPWLPAQRVVALARARPSSSTPNNLGKFRGRRAGTTTQCTPRSAHHTLCTRPSTAPVFPTAPFAGRWRTLFPFFPPPLLVPFFPAFLFPLCTLCVCVRGARPFAATVLYILWHPATNPFSAVSIAAPCVARLPTRVSCTQPPATSSISRRLAPDPRASRCPPYRYAICNREPPRDRRAQPAHGPD</sequence>
<evidence type="ECO:0000256" key="1">
    <source>
        <dbReference type="SAM" id="MobiDB-lite"/>
    </source>
</evidence>
<gene>
    <name evidence="2" type="ORF">T440DRAFT_529991</name>
</gene>
<dbReference type="EMBL" id="MU006305">
    <property type="protein sequence ID" value="KAF2850645.1"/>
    <property type="molecule type" value="Genomic_DNA"/>
</dbReference>